<evidence type="ECO:0000313" key="2">
    <source>
        <dbReference type="EMBL" id="KAG8041780.1"/>
    </source>
</evidence>
<accession>A0A8J5QT94</accession>
<evidence type="ECO:0000256" key="1">
    <source>
        <dbReference type="SAM" id="MobiDB-lite"/>
    </source>
</evidence>
<proteinExistence type="predicted"/>
<dbReference type="Proteomes" id="UP000729913">
    <property type="component" value="Unassembled WGS sequence"/>
</dbReference>
<gene>
    <name evidence="2" type="ORF">G9C98_007084</name>
</gene>
<name>A0A8J5QT94_9HYME</name>
<comment type="caution">
    <text evidence="2">The sequence shown here is derived from an EMBL/GenBank/DDBJ whole genome shotgun (WGS) entry which is preliminary data.</text>
</comment>
<dbReference type="EMBL" id="JAAOIC020000006">
    <property type="protein sequence ID" value="KAG8041780.1"/>
    <property type="molecule type" value="Genomic_DNA"/>
</dbReference>
<reference evidence="2" key="1">
    <citation type="submission" date="2020-03" db="EMBL/GenBank/DDBJ databases">
        <authorList>
            <person name="Chebbi M.A."/>
            <person name="Drezen J.M."/>
        </authorList>
    </citation>
    <scope>NUCLEOTIDE SEQUENCE</scope>
    <source>
        <tissue evidence="2">Whole body</tissue>
    </source>
</reference>
<dbReference type="AlphaFoldDB" id="A0A8J5QT94"/>
<organism evidence="2 3">
    <name type="scientific">Cotesia typhae</name>
    <dbReference type="NCBI Taxonomy" id="2053667"/>
    <lineage>
        <taxon>Eukaryota</taxon>
        <taxon>Metazoa</taxon>
        <taxon>Ecdysozoa</taxon>
        <taxon>Arthropoda</taxon>
        <taxon>Hexapoda</taxon>
        <taxon>Insecta</taxon>
        <taxon>Pterygota</taxon>
        <taxon>Neoptera</taxon>
        <taxon>Endopterygota</taxon>
        <taxon>Hymenoptera</taxon>
        <taxon>Apocrita</taxon>
        <taxon>Ichneumonoidea</taxon>
        <taxon>Braconidae</taxon>
        <taxon>Microgastrinae</taxon>
        <taxon>Cotesia</taxon>
    </lineage>
</organism>
<feature type="region of interest" description="Disordered" evidence="1">
    <location>
        <begin position="37"/>
        <end position="105"/>
    </location>
</feature>
<sequence length="105" mass="11713">MCNGINLLGKTSACGLRCHWTQDFTVVISVYLEENNCTGSGPRNRRRDPRKMGCSNGSDRRLRKSLRPSFSSQRHGHCPGFQVAGKIGSSRQRTSYHVRSRNSGS</sequence>
<keyword evidence="3" id="KW-1185">Reference proteome</keyword>
<protein>
    <submittedName>
        <fullName evidence="2">Uncharacterized protein</fullName>
    </submittedName>
</protein>
<feature type="compositionally biased region" description="Basic residues" evidence="1">
    <location>
        <begin position="94"/>
        <end position="105"/>
    </location>
</feature>
<evidence type="ECO:0000313" key="3">
    <source>
        <dbReference type="Proteomes" id="UP000729913"/>
    </source>
</evidence>
<reference evidence="2" key="2">
    <citation type="submission" date="2021-04" db="EMBL/GenBank/DDBJ databases">
        <title>Genome-wide patterns of bracovirus chromosomal integration into multiple host tissues during parasitism.</title>
        <authorList>
            <person name="Chebbi M.A.C."/>
        </authorList>
    </citation>
    <scope>NUCLEOTIDE SEQUENCE</scope>
    <source>
        <tissue evidence="2">Whole body</tissue>
    </source>
</reference>